<dbReference type="OrthoDB" id="9812600at2"/>
<protein>
    <recommendedName>
        <fullName evidence="1">Methyltransferase FkbM domain-containing protein</fullName>
    </recommendedName>
</protein>
<name>A0A2W1NK42_9FLAO</name>
<keyword evidence="3" id="KW-1185">Reference proteome</keyword>
<dbReference type="EMBL" id="QKSB01000001">
    <property type="protein sequence ID" value="PZE18296.1"/>
    <property type="molecule type" value="Genomic_DNA"/>
</dbReference>
<evidence type="ECO:0000313" key="3">
    <source>
        <dbReference type="Proteomes" id="UP000249248"/>
    </source>
</evidence>
<reference evidence="2 3" key="1">
    <citation type="submission" date="2018-06" db="EMBL/GenBank/DDBJ databases">
        <title>The draft genome sequence of Crocinitomix sp. SM1701.</title>
        <authorList>
            <person name="Zhang X."/>
        </authorList>
    </citation>
    <scope>NUCLEOTIDE SEQUENCE [LARGE SCALE GENOMIC DNA]</scope>
    <source>
        <strain evidence="2 3">SM1701</strain>
    </source>
</reference>
<dbReference type="Gene3D" id="3.40.50.150">
    <property type="entry name" value="Vaccinia Virus protein VP39"/>
    <property type="match status" value="1"/>
</dbReference>
<sequence>MSKTINKIKVLGLKNSFYVLCESFASKLLSLPNQTFKDNSKAMNFFYAQGISDIQFLNNSWQIVHKNSKYKLRNNSSDIPVFNQVVIQKEYLALIDFIKKYESNPKTMVDLGGNIGLTSIYVHSFFPSIQITIVEPFQESFDLMQTNLKNNNINAKCLNNGIWNKTTNLSISTDFRDGKPWSLSVVEEENGPIKSINLQELFPADQIVDILKIDIEGSEFKLFESPEYAASFLSKTKFIAIEIHDDVGDRAHINAILKQNNYEFFVSGELTIGRNTLLTK</sequence>
<dbReference type="AlphaFoldDB" id="A0A2W1NK42"/>
<dbReference type="InterPro" id="IPR029063">
    <property type="entry name" value="SAM-dependent_MTases_sf"/>
</dbReference>
<dbReference type="RefSeq" id="WP_111061197.1">
    <property type="nucleotide sequence ID" value="NZ_JBHUCU010000007.1"/>
</dbReference>
<gene>
    <name evidence="2" type="ORF">DNU06_00225</name>
</gene>
<organism evidence="2 3">
    <name type="scientific">Putridiphycobacter roseus</name>
    <dbReference type="NCBI Taxonomy" id="2219161"/>
    <lineage>
        <taxon>Bacteria</taxon>
        <taxon>Pseudomonadati</taxon>
        <taxon>Bacteroidota</taxon>
        <taxon>Flavobacteriia</taxon>
        <taxon>Flavobacteriales</taxon>
        <taxon>Crocinitomicaceae</taxon>
        <taxon>Putridiphycobacter</taxon>
    </lineage>
</organism>
<evidence type="ECO:0000259" key="1">
    <source>
        <dbReference type="Pfam" id="PF05050"/>
    </source>
</evidence>
<comment type="caution">
    <text evidence="2">The sequence shown here is derived from an EMBL/GenBank/DDBJ whole genome shotgun (WGS) entry which is preliminary data.</text>
</comment>
<dbReference type="InterPro" id="IPR006342">
    <property type="entry name" value="FkbM_mtfrase"/>
</dbReference>
<evidence type="ECO:0000313" key="2">
    <source>
        <dbReference type="EMBL" id="PZE18296.1"/>
    </source>
</evidence>
<feature type="domain" description="Methyltransferase FkbM" evidence="1">
    <location>
        <begin position="127"/>
        <end position="264"/>
    </location>
</feature>
<dbReference type="InterPro" id="IPR052514">
    <property type="entry name" value="SAM-dependent_MTase"/>
</dbReference>
<dbReference type="Proteomes" id="UP000249248">
    <property type="component" value="Unassembled WGS sequence"/>
</dbReference>
<dbReference type="SUPFAM" id="SSF53335">
    <property type="entry name" value="S-adenosyl-L-methionine-dependent methyltransferases"/>
    <property type="match status" value="1"/>
</dbReference>
<dbReference type="PANTHER" id="PTHR34203">
    <property type="entry name" value="METHYLTRANSFERASE, FKBM FAMILY PROTEIN"/>
    <property type="match status" value="1"/>
</dbReference>
<dbReference type="Pfam" id="PF05050">
    <property type="entry name" value="Methyltransf_21"/>
    <property type="match status" value="1"/>
</dbReference>
<proteinExistence type="predicted"/>
<dbReference type="NCBIfam" id="TIGR01444">
    <property type="entry name" value="fkbM_fam"/>
    <property type="match status" value="1"/>
</dbReference>
<accession>A0A2W1NK42</accession>
<dbReference type="PANTHER" id="PTHR34203:SF15">
    <property type="entry name" value="SLL1173 PROTEIN"/>
    <property type="match status" value="1"/>
</dbReference>